<accession>A0A347ZRM9</accession>
<proteinExistence type="predicted"/>
<dbReference type="InterPro" id="IPR029787">
    <property type="entry name" value="Nucleotide_cyclase"/>
</dbReference>
<gene>
    <name evidence="3" type="ORF">DFR64_1374</name>
</gene>
<comment type="caution">
    <text evidence="3">The sequence shown here is derived from an EMBL/GenBank/DDBJ whole genome shotgun (WGS) entry which is preliminary data.</text>
</comment>
<dbReference type="EMBL" id="QUMS01000001">
    <property type="protein sequence ID" value="REG11485.1"/>
    <property type="molecule type" value="Genomic_DNA"/>
</dbReference>
<feature type="transmembrane region" description="Helical" evidence="1">
    <location>
        <begin position="292"/>
        <end position="310"/>
    </location>
</feature>
<dbReference type="Proteomes" id="UP000256388">
    <property type="component" value="Unassembled WGS sequence"/>
</dbReference>
<keyword evidence="1" id="KW-1133">Transmembrane helix</keyword>
<dbReference type="CDD" id="cd01949">
    <property type="entry name" value="GGDEF"/>
    <property type="match status" value="1"/>
</dbReference>
<dbReference type="InterPro" id="IPR050469">
    <property type="entry name" value="Diguanylate_Cyclase"/>
</dbReference>
<dbReference type="RefSeq" id="WP_116224615.1">
    <property type="nucleotide sequence ID" value="NZ_AP018437.1"/>
</dbReference>
<dbReference type="FunFam" id="3.30.70.270:FF:000001">
    <property type="entry name" value="Diguanylate cyclase domain protein"/>
    <property type="match status" value="1"/>
</dbReference>
<dbReference type="Gene3D" id="3.30.70.270">
    <property type="match status" value="1"/>
</dbReference>
<dbReference type="NCBIfam" id="TIGR00254">
    <property type="entry name" value="GGDEF"/>
    <property type="match status" value="1"/>
</dbReference>
<dbReference type="InterPro" id="IPR043128">
    <property type="entry name" value="Rev_trsase/Diguanyl_cyclase"/>
</dbReference>
<dbReference type="InterPro" id="IPR000160">
    <property type="entry name" value="GGDEF_dom"/>
</dbReference>
<dbReference type="PANTHER" id="PTHR45138">
    <property type="entry name" value="REGULATORY COMPONENTS OF SENSORY TRANSDUCTION SYSTEM"/>
    <property type="match status" value="1"/>
</dbReference>
<keyword evidence="1" id="KW-0472">Membrane</keyword>
<feature type="transmembrane region" description="Helical" evidence="1">
    <location>
        <begin position="7"/>
        <end position="28"/>
    </location>
</feature>
<keyword evidence="1" id="KW-0812">Transmembrane</keyword>
<evidence type="ECO:0000256" key="1">
    <source>
        <dbReference type="SAM" id="Phobius"/>
    </source>
</evidence>
<keyword evidence="4" id="KW-1185">Reference proteome</keyword>
<feature type="domain" description="GGDEF" evidence="2">
    <location>
        <begin position="351"/>
        <end position="483"/>
    </location>
</feature>
<dbReference type="SUPFAM" id="SSF55073">
    <property type="entry name" value="Nucleotide cyclase"/>
    <property type="match status" value="1"/>
</dbReference>
<dbReference type="PANTHER" id="PTHR45138:SF9">
    <property type="entry name" value="DIGUANYLATE CYCLASE DGCM-RELATED"/>
    <property type="match status" value="1"/>
</dbReference>
<reference evidence="3 4" key="1">
    <citation type="submission" date="2018-08" db="EMBL/GenBank/DDBJ databases">
        <title>Genomic Encyclopedia of Type Strains, Phase IV (KMG-IV): sequencing the most valuable type-strain genomes for metagenomic binning, comparative biology and taxonomic classification.</title>
        <authorList>
            <person name="Goeker M."/>
        </authorList>
    </citation>
    <scope>NUCLEOTIDE SEQUENCE [LARGE SCALE GENOMIC DNA]</scope>
    <source>
        <strain evidence="3 4">DSM 23923</strain>
    </source>
</reference>
<sequence length="483" mass="55270">MKFKQSHLISIVFVILVLGFIITSYLSYSVTKNYILESAETETLPLISDNIYSEIKEDLIDPVNISSLMANDAFLISWVTSGEKDLAKIQEYLGLIGRKYGFTSTFFVSEKTHHYYYSDGILKTISEDDAHDVWYFDFIKMDKMVDLDIDNDEAKNGLLTVFINHRLEKEDGTLLGVTGVGLQLTEIAEHLSHYEDLYHHKIYIVDQTGLIQIDSERNRIETVNITELYGIRDVSREILSADKEVIIVEYRDEKGLKTISVRYIPEFDWYLIVEKDQESSLAGAKSSMVRNFIIGGFIALLISLVINGIMKRYNKRLEQQATSDDLTQLLNRRAFMENLTREVSSQNRYGYSSAIMMIDVDDFKSINDHFGHIAGDTILVEIVNLIKETLRSSDLMGRWGGDEFIVYLTQVDHEKAELIAERICEKVEQTEFSIGNLQINRTVSIGISFLDPLIIDVDDEISRADDALMKSKKRGKNHIEIAK</sequence>
<dbReference type="PROSITE" id="PS50887">
    <property type="entry name" value="GGDEF"/>
    <property type="match status" value="1"/>
</dbReference>
<evidence type="ECO:0000313" key="3">
    <source>
        <dbReference type="EMBL" id="REG11485.1"/>
    </source>
</evidence>
<dbReference type="Gene3D" id="3.30.450.20">
    <property type="entry name" value="PAS domain"/>
    <property type="match status" value="1"/>
</dbReference>
<name>A0A347ZRM9_9CHLR</name>
<dbReference type="OrthoDB" id="9759607at2"/>
<dbReference type="AlphaFoldDB" id="A0A347ZRM9"/>
<dbReference type="SMART" id="SM00267">
    <property type="entry name" value="GGDEF"/>
    <property type="match status" value="1"/>
</dbReference>
<dbReference type="GO" id="GO:0052621">
    <property type="term" value="F:diguanylate cyclase activity"/>
    <property type="evidence" value="ECO:0007669"/>
    <property type="project" value="TreeGrafter"/>
</dbReference>
<evidence type="ECO:0000259" key="2">
    <source>
        <dbReference type="PROSITE" id="PS50887"/>
    </source>
</evidence>
<organism evidence="3 4">
    <name type="scientific">Pelolinea submarina</name>
    <dbReference type="NCBI Taxonomy" id="913107"/>
    <lineage>
        <taxon>Bacteria</taxon>
        <taxon>Bacillati</taxon>
        <taxon>Chloroflexota</taxon>
        <taxon>Anaerolineae</taxon>
        <taxon>Anaerolineales</taxon>
        <taxon>Anaerolineaceae</taxon>
        <taxon>Pelolinea</taxon>
    </lineage>
</organism>
<evidence type="ECO:0000313" key="4">
    <source>
        <dbReference type="Proteomes" id="UP000256388"/>
    </source>
</evidence>
<dbReference type="Pfam" id="PF00990">
    <property type="entry name" value="GGDEF"/>
    <property type="match status" value="1"/>
</dbReference>
<protein>
    <submittedName>
        <fullName evidence="3">Diguanylate cyclase (GGDEF)-like protein</fullName>
    </submittedName>
</protein>